<proteinExistence type="predicted"/>
<organism evidence="2 3">
    <name type="scientific">Bacteroides uniformis str. 3978 T3 ii</name>
    <dbReference type="NCBI Taxonomy" id="1339349"/>
    <lineage>
        <taxon>Bacteria</taxon>
        <taxon>Pseudomonadati</taxon>
        <taxon>Bacteroidota</taxon>
        <taxon>Bacteroidia</taxon>
        <taxon>Bacteroidales</taxon>
        <taxon>Bacteroidaceae</taxon>
        <taxon>Bacteroides</taxon>
    </lineage>
</organism>
<evidence type="ECO:0000259" key="1">
    <source>
        <dbReference type="Pfam" id="PF03061"/>
    </source>
</evidence>
<accession>A0A078RZN3</accession>
<sequence length="163" mass="18817">MKKIINPWKDMEGYNCFGCSPDNEAGVRMEFYEDGDEVVSIWKPRPEYQGWLNTLHGGIQSVLLDEICGWVVFRKLQTGGVTSKMETRFRKSISTNDTHVVLRASLREQKRNIAIIEARLYNSMGELCTEATCTYFTFPKEKAEAEMHFHSCEVEQEEILPLI</sequence>
<dbReference type="CDD" id="cd03443">
    <property type="entry name" value="PaaI_thioesterase"/>
    <property type="match status" value="1"/>
</dbReference>
<evidence type="ECO:0000313" key="3">
    <source>
        <dbReference type="Proteomes" id="UP000028013"/>
    </source>
</evidence>
<dbReference type="GeneID" id="99752911"/>
<dbReference type="PATRIC" id="fig|1339349.3.peg.2725"/>
<dbReference type="PANTHER" id="PTHR47260:SF1">
    <property type="entry name" value="UPF0644 PROTEIN PB2B4.06"/>
    <property type="match status" value="1"/>
</dbReference>
<comment type="caution">
    <text evidence="2">The sequence shown here is derived from an EMBL/GenBank/DDBJ whole genome shotgun (WGS) entry which is preliminary data.</text>
</comment>
<gene>
    <name evidence="2" type="ORF">M094_1570</name>
</gene>
<dbReference type="RefSeq" id="WP_005832726.1">
    <property type="nucleotide sequence ID" value="NZ_JNHN01000174.1"/>
</dbReference>
<feature type="domain" description="Thioesterase" evidence="1">
    <location>
        <begin position="53"/>
        <end position="128"/>
    </location>
</feature>
<dbReference type="PANTHER" id="PTHR47260">
    <property type="entry name" value="UPF0644 PROTEIN PB2B4.06"/>
    <property type="match status" value="1"/>
</dbReference>
<dbReference type="InterPro" id="IPR052061">
    <property type="entry name" value="PTE-AB_protein"/>
</dbReference>
<dbReference type="Proteomes" id="UP000028013">
    <property type="component" value="Unassembled WGS sequence"/>
</dbReference>
<dbReference type="GO" id="GO:0016790">
    <property type="term" value="F:thiolester hydrolase activity"/>
    <property type="evidence" value="ECO:0007669"/>
    <property type="project" value="UniProtKB-ARBA"/>
</dbReference>
<dbReference type="InterPro" id="IPR029069">
    <property type="entry name" value="HotDog_dom_sf"/>
</dbReference>
<dbReference type="Pfam" id="PF03061">
    <property type="entry name" value="4HBT"/>
    <property type="match status" value="1"/>
</dbReference>
<reference evidence="2 3" key="1">
    <citation type="submission" date="2014-04" db="EMBL/GenBank/DDBJ databases">
        <authorList>
            <person name="Sears C."/>
            <person name="Carroll K."/>
            <person name="Sack B.R."/>
            <person name="Qadri F."/>
            <person name="Myers L.L."/>
            <person name="Chung G.-T."/>
            <person name="Escheverria P."/>
            <person name="Fraser C.M."/>
            <person name="Sadzewicz L."/>
            <person name="Shefchek K.A."/>
            <person name="Tallon L."/>
            <person name="Das S.P."/>
            <person name="Daugherty S."/>
            <person name="Mongodin E.F."/>
        </authorList>
    </citation>
    <scope>NUCLEOTIDE SEQUENCE [LARGE SCALE GENOMIC DNA]</scope>
    <source>
        <strain evidence="2 3">3978 T3 ii</strain>
    </source>
</reference>
<evidence type="ECO:0000313" key="2">
    <source>
        <dbReference type="EMBL" id="KDS50639.1"/>
    </source>
</evidence>
<dbReference type="EMBL" id="JNHN01000174">
    <property type="protein sequence ID" value="KDS50639.1"/>
    <property type="molecule type" value="Genomic_DNA"/>
</dbReference>
<dbReference type="Gene3D" id="3.10.129.10">
    <property type="entry name" value="Hotdog Thioesterase"/>
    <property type="match status" value="1"/>
</dbReference>
<dbReference type="AlphaFoldDB" id="A0A078RZN3"/>
<dbReference type="SUPFAM" id="SSF54637">
    <property type="entry name" value="Thioesterase/thiol ester dehydrase-isomerase"/>
    <property type="match status" value="1"/>
</dbReference>
<dbReference type="InterPro" id="IPR006683">
    <property type="entry name" value="Thioestr_dom"/>
</dbReference>
<protein>
    <submittedName>
        <fullName evidence="2">Thioesterase superfamily protein</fullName>
    </submittedName>
</protein>
<name>A0A078RZN3_BACUN</name>